<dbReference type="InterPro" id="IPR019180">
    <property type="entry name" value="Oxidoreductase-like_N"/>
</dbReference>
<feature type="region of interest" description="Disordered" evidence="1">
    <location>
        <begin position="345"/>
        <end position="406"/>
    </location>
</feature>
<evidence type="ECO:0000259" key="2">
    <source>
        <dbReference type="Pfam" id="PF09791"/>
    </source>
</evidence>
<sequence>MHPVAAITSTTAATTYTAASPNSITHKTSIMRRSIFSARPARSLGMSLGSSRQQHQAAARRTFASIPTKDITPPSPIEPSKEQAHPIGPFYEAILNTPQPIPPKKPEVPPVSSHKSDANAPASAPAPGKVPAPAPEQQPAKAPEPATKLAAAPAATPTAPAKAAAATSTETVKAAVEATVASVKATATKVQDAFASSAAPTPAKRGRKPKEPKSVAPSSSSSSLSPSSTSSPSSSLSPLPPILSTSSNSSLAAIPAAEKEDQGSNDMSPQARARVVFGSSLAGPAERAERLAAIRDQSRLIAGVLVPPKPEEPDNCCMSGCVNCVWDRFRDDMEDWATANSEAERRLRAEEAGEEVGVTDASMAATEDSSRISGATAMSMDDDGGGSIGNWDAGIGASSPAGKVSKGWDEELYKNVPVGIREFMKQEKRLKEKHLREGTVG</sequence>
<dbReference type="AlphaFoldDB" id="A0AAE0NI04"/>
<reference evidence="3" key="2">
    <citation type="submission" date="2023-06" db="EMBL/GenBank/DDBJ databases">
        <authorList>
            <consortium name="Lawrence Berkeley National Laboratory"/>
            <person name="Haridas S."/>
            <person name="Hensen N."/>
            <person name="Bonometti L."/>
            <person name="Westerberg I."/>
            <person name="Brannstrom I.O."/>
            <person name="Guillou S."/>
            <person name="Cros-Aarteil S."/>
            <person name="Calhoun S."/>
            <person name="Kuo A."/>
            <person name="Mondo S."/>
            <person name="Pangilinan J."/>
            <person name="Riley R."/>
            <person name="LaButti K."/>
            <person name="Andreopoulos B."/>
            <person name="Lipzen A."/>
            <person name="Chen C."/>
            <person name="Yanf M."/>
            <person name="Daum C."/>
            <person name="Ng V."/>
            <person name="Clum A."/>
            <person name="Steindorff A."/>
            <person name="Ohm R."/>
            <person name="Martin F."/>
            <person name="Silar P."/>
            <person name="Natvig D."/>
            <person name="Lalanne C."/>
            <person name="Gautier V."/>
            <person name="Ament-velasquez S.L."/>
            <person name="Kruys A."/>
            <person name="Hutchinson M.I."/>
            <person name="Powell A.J."/>
            <person name="Barry K."/>
            <person name="Miller A.N."/>
            <person name="Grigoriev I.V."/>
            <person name="Debuchy R."/>
            <person name="Gladieux P."/>
            <person name="Thoren M.H."/>
            <person name="Johannesson H."/>
        </authorList>
    </citation>
    <scope>NUCLEOTIDE SEQUENCE</scope>
    <source>
        <strain evidence="3">CBS 232.78</strain>
    </source>
</reference>
<proteinExistence type="predicted"/>
<feature type="compositionally biased region" description="Low complexity" evidence="1">
    <location>
        <begin position="137"/>
        <end position="174"/>
    </location>
</feature>
<evidence type="ECO:0000313" key="3">
    <source>
        <dbReference type="EMBL" id="KAK3381898.1"/>
    </source>
</evidence>
<dbReference type="PANTHER" id="PTHR21193">
    <property type="entry name" value="OXIDOREDUCTASE-LIKE DOMAIN-CONTAINING PROTEIN 1"/>
    <property type="match status" value="1"/>
</dbReference>
<evidence type="ECO:0000313" key="4">
    <source>
        <dbReference type="Proteomes" id="UP001285441"/>
    </source>
</evidence>
<protein>
    <submittedName>
        <fullName evidence="3">Oxidoreductase-like protein</fullName>
    </submittedName>
</protein>
<reference evidence="3" key="1">
    <citation type="journal article" date="2023" name="Mol. Phylogenet. Evol.">
        <title>Genome-scale phylogeny and comparative genomics of the fungal order Sordariales.</title>
        <authorList>
            <person name="Hensen N."/>
            <person name="Bonometti L."/>
            <person name="Westerberg I."/>
            <person name="Brannstrom I.O."/>
            <person name="Guillou S."/>
            <person name="Cros-Aarteil S."/>
            <person name="Calhoun S."/>
            <person name="Haridas S."/>
            <person name="Kuo A."/>
            <person name="Mondo S."/>
            <person name="Pangilinan J."/>
            <person name="Riley R."/>
            <person name="LaButti K."/>
            <person name="Andreopoulos B."/>
            <person name="Lipzen A."/>
            <person name="Chen C."/>
            <person name="Yan M."/>
            <person name="Daum C."/>
            <person name="Ng V."/>
            <person name="Clum A."/>
            <person name="Steindorff A."/>
            <person name="Ohm R.A."/>
            <person name="Martin F."/>
            <person name="Silar P."/>
            <person name="Natvig D.O."/>
            <person name="Lalanne C."/>
            <person name="Gautier V."/>
            <person name="Ament-Velasquez S.L."/>
            <person name="Kruys A."/>
            <person name="Hutchinson M.I."/>
            <person name="Powell A.J."/>
            <person name="Barry K."/>
            <person name="Miller A.N."/>
            <person name="Grigoriev I.V."/>
            <person name="Debuchy R."/>
            <person name="Gladieux P."/>
            <person name="Hiltunen Thoren M."/>
            <person name="Johannesson H."/>
        </authorList>
    </citation>
    <scope>NUCLEOTIDE SEQUENCE</scope>
    <source>
        <strain evidence="3">CBS 232.78</strain>
    </source>
</reference>
<dbReference type="Proteomes" id="UP001285441">
    <property type="component" value="Unassembled WGS sequence"/>
</dbReference>
<dbReference type="GO" id="GO:0005739">
    <property type="term" value="C:mitochondrion"/>
    <property type="evidence" value="ECO:0007669"/>
    <property type="project" value="TreeGrafter"/>
</dbReference>
<evidence type="ECO:0000256" key="1">
    <source>
        <dbReference type="SAM" id="MobiDB-lite"/>
    </source>
</evidence>
<feature type="compositionally biased region" description="Low complexity" evidence="1">
    <location>
        <begin position="118"/>
        <end position="127"/>
    </location>
</feature>
<organism evidence="3 4">
    <name type="scientific">Podospora didyma</name>
    <dbReference type="NCBI Taxonomy" id="330526"/>
    <lineage>
        <taxon>Eukaryota</taxon>
        <taxon>Fungi</taxon>
        <taxon>Dikarya</taxon>
        <taxon>Ascomycota</taxon>
        <taxon>Pezizomycotina</taxon>
        <taxon>Sordariomycetes</taxon>
        <taxon>Sordariomycetidae</taxon>
        <taxon>Sordariales</taxon>
        <taxon>Podosporaceae</taxon>
        <taxon>Podospora</taxon>
    </lineage>
</organism>
<dbReference type="EMBL" id="JAULSW010000005">
    <property type="protein sequence ID" value="KAK3381898.1"/>
    <property type="molecule type" value="Genomic_DNA"/>
</dbReference>
<dbReference type="InterPro" id="IPR039251">
    <property type="entry name" value="OXLD1"/>
</dbReference>
<comment type="caution">
    <text evidence="3">The sequence shown here is derived from an EMBL/GenBank/DDBJ whole genome shotgun (WGS) entry which is preliminary data.</text>
</comment>
<keyword evidence="4" id="KW-1185">Reference proteome</keyword>
<feature type="domain" description="Oxidoreductase-like" evidence="2">
    <location>
        <begin position="301"/>
        <end position="344"/>
    </location>
</feature>
<feature type="region of interest" description="Disordered" evidence="1">
    <location>
        <begin position="191"/>
        <end position="271"/>
    </location>
</feature>
<feature type="compositionally biased region" description="Low complexity" evidence="1">
    <location>
        <begin position="217"/>
        <end position="251"/>
    </location>
</feature>
<accession>A0AAE0NI04</accession>
<dbReference type="PANTHER" id="PTHR21193:SF3">
    <property type="entry name" value="OXIDOREDUCTASE-LIKE DOMAIN-CONTAINING PROTEIN 1"/>
    <property type="match status" value="1"/>
</dbReference>
<gene>
    <name evidence="3" type="ORF">B0H63DRAFT_476822</name>
</gene>
<dbReference type="Pfam" id="PF09791">
    <property type="entry name" value="Oxidored-like"/>
    <property type="match status" value="1"/>
</dbReference>
<name>A0AAE0NI04_9PEZI</name>
<feature type="region of interest" description="Disordered" evidence="1">
    <location>
        <begin position="45"/>
        <end position="174"/>
    </location>
</feature>